<evidence type="ECO:0000256" key="2">
    <source>
        <dbReference type="ARBA" id="ARBA00022643"/>
    </source>
</evidence>
<gene>
    <name evidence="8" type="ORF">C1I64_18230</name>
</gene>
<sequence>MLCRVGGSPRLPCWSSSSRSGRIETHQHQSRSLQTRPAEDAGSRYAPAGLLDQHEARTCWPSGPRRGRIETRPPRPPPQQPRNARSLGFPEQCRRTPAGTRESMQKRIVLGVFEAGTPHVGGTISWSHPRSRDGDFRDIDYWQRMARLLDDAGFDFLFFAGGSFGYSSRRGELSDVLVEAGMTFALDGAYLIPALAVGTERLNFVVTSTTGADHPLHAVRKFSTLDHVTRGRIGWNIVTGASQNTMAAMLGQSAMVPHDERYRAAQEYVDVAFSFWEGGNDDDVIVLDHERNVFADPERIRPVAYEGEFYRSHGYHTLPPSPQRSPLLFQAGTSPVGRAFAAKNAECVFVQGSTYGKVAADIVDIRRRAAENGRDPASIKVMVGVTIVVAPTSAEAAQLRAEFDALQTDELAAHYYAGNTGVDLLAYDLDRTLAEQLVLDDQAGQMGTSNIERFLTRPDGTAPTVREILDELKGKGTRGFAITGDPVEVADELERMMDETDLDGIMLEAVFGLASMRDFIELVQPELRRRGRLDPEPTGATFRERMLGAGPHLAPEHHAAGFRP</sequence>
<keyword evidence="2" id="KW-0288">FMN</keyword>
<proteinExistence type="inferred from homology"/>
<dbReference type="InterPro" id="IPR051260">
    <property type="entry name" value="Diverse_substr_monoxygenases"/>
</dbReference>
<dbReference type="GO" id="GO:0016705">
    <property type="term" value="F:oxidoreductase activity, acting on paired donors, with incorporation or reduction of molecular oxygen"/>
    <property type="evidence" value="ECO:0007669"/>
    <property type="project" value="InterPro"/>
</dbReference>
<dbReference type="Pfam" id="PF00296">
    <property type="entry name" value="Bac_luciferase"/>
    <property type="match status" value="1"/>
</dbReference>
<feature type="domain" description="Luciferase-like" evidence="7">
    <location>
        <begin position="137"/>
        <end position="495"/>
    </location>
</feature>
<dbReference type="InterPro" id="IPR011251">
    <property type="entry name" value="Luciferase-like_dom"/>
</dbReference>
<evidence type="ECO:0000313" key="8">
    <source>
        <dbReference type="EMBL" id="AZZ53781.1"/>
    </source>
</evidence>
<keyword evidence="4" id="KW-0503">Monooxygenase</keyword>
<protein>
    <submittedName>
        <fullName evidence="8">5,10-methylene tetrahydromethanopterin reductase</fullName>
    </submittedName>
</protein>
<dbReference type="NCBIfam" id="TIGR03860">
    <property type="entry name" value="FMN_nitrolo"/>
    <property type="match status" value="1"/>
</dbReference>
<dbReference type="KEGG" id="rfs:C1I64_18230"/>
<organism evidence="8 9">
    <name type="scientific">Rathayibacter festucae DSM 15932</name>
    <dbReference type="NCBI Taxonomy" id="1328866"/>
    <lineage>
        <taxon>Bacteria</taxon>
        <taxon>Bacillati</taxon>
        <taxon>Actinomycetota</taxon>
        <taxon>Actinomycetes</taxon>
        <taxon>Micrococcales</taxon>
        <taxon>Microbacteriaceae</taxon>
        <taxon>Rathayibacter</taxon>
    </lineage>
</organism>
<feature type="region of interest" description="Disordered" evidence="6">
    <location>
        <begin position="1"/>
        <end position="101"/>
    </location>
</feature>
<dbReference type="Gene3D" id="3.20.20.30">
    <property type="entry name" value="Luciferase-like domain"/>
    <property type="match status" value="1"/>
</dbReference>
<name>A0A3Q9V0X7_9MICO</name>
<evidence type="ECO:0000256" key="4">
    <source>
        <dbReference type="ARBA" id="ARBA00023033"/>
    </source>
</evidence>
<comment type="similarity">
    <text evidence="5">Belongs to the NtaA/SnaA/DszA monooxygenase family.</text>
</comment>
<dbReference type="PANTHER" id="PTHR30011">
    <property type="entry name" value="ALKANESULFONATE MONOOXYGENASE-RELATED"/>
    <property type="match status" value="1"/>
</dbReference>
<dbReference type="GO" id="GO:0004497">
    <property type="term" value="F:monooxygenase activity"/>
    <property type="evidence" value="ECO:0007669"/>
    <property type="project" value="UniProtKB-KW"/>
</dbReference>
<keyword evidence="3" id="KW-0560">Oxidoreductase</keyword>
<dbReference type="InterPro" id="IPR036661">
    <property type="entry name" value="Luciferase-like_sf"/>
</dbReference>
<keyword evidence="1" id="KW-0285">Flavoprotein</keyword>
<dbReference type="AlphaFoldDB" id="A0A3Q9V0X7"/>
<dbReference type="EMBL" id="CP028137">
    <property type="protein sequence ID" value="AZZ53781.1"/>
    <property type="molecule type" value="Genomic_DNA"/>
</dbReference>
<dbReference type="PANTHER" id="PTHR30011:SF16">
    <property type="entry name" value="C2H2 FINGER DOMAIN TRANSCRIPTION FACTOR (EUROFUNG)-RELATED"/>
    <property type="match status" value="1"/>
</dbReference>
<reference evidence="9" key="1">
    <citation type="submission" date="2018-03" db="EMBL/GenBank/DDBJ databases">
        <title>Bacteriophage NCPPB3778 and a type I-E CRISPR drive the evolution of the US Biological Select Agent, Rathayibacter toxicus.</title>
        <authorList>
            <person name="Davis E.W.II."/>
            <person name="Tabima J.F."/>
            <person name="Weisberg A.J."/>
            <person name="Dantas Lopes L."/>
            <person name="Wiseman M.S."/>
            <person name="Wiseman M.S."/>
            <person name="Pupko T."/>
            <person name="Belcher M.S."/>
            <person name="Sechler A.J."/>
            <person name="Tancos M.A."/>
            <person name="Schroeder B.K."/>
            <person name="Murray T.D."/>
            <person name="Luster D.G."/>
            <person name="Schneider W.L."/>
            <person name="Rogers E."/>
            <person name="Andreote F.D."/>
            <person name="Grunwald N.J."/>
            <person name="Putnam M.L."/>
            <person name="Chang J.H."/>
        </authorList>
    </citation>
    <scope>NUCLEOTIDE SEQUENCE [LARGE SCALE GENOMIC DNA]</scope>
    <source>
        <strain evidence="9">DSM 15932</strain>
    </source>
</reference>
<evidence type="ECO:0000313" key="9">
    <source>
        <dbReference type="Proteomes" id="UP000285317"/>
    </source>
</evidence>
<evidence type="ECO:0000256" key="1">
    <source>
        <dbReference type="ARBA" id="ARBA00022630"/>
    </source>
</evidence>
<evidence type="ECO:0000256" key="6">
    <source>
        <dbReference type="SAM" id="MobiDB-lite"/>
    </source>
</evidence>
<evidence type="ECO:0000259" key="7">
    <source>
        <dbReference type="Pfam" id="PF00296"/>
    </source>
</evidence>
<accession>A0A3Q9V0X7</accession>
<dbReference type="Proteomes" id="UP000285317">
    <property type="component" value="Chromosome"/>
</dbReference>
<dbReference type="SUPFAM" id="SSF51679">
    <property type="entry name" value="Bacterial luciferase-like"/>
    <property type="match status" value="1"/>
</dbReference>
<dbReference type="InterPro" id="IPR016215">
    <property type="entry name" value="NTA_MOA"/>
</dbReference>
<evidence type="ECO:0000256" key="5">
    <source>
        <dbReference type="ARBA" id="ARBA00033748"/>
    </source>
</evidence>
<evidence type="ECO:0000256" key="3">
    <source>
        <dbReference type="ARBA" id="ARBA00023002"/>
    </source>
</evidence>